<keyword evidence="4" id="KW-1003">Cell membrane</keyword>
<feature type="transmembrane region" description="Helical" evidence="12">
    <location>
        <begin position="99"/>
        <end position="124"/>
    </location>
</feature>
<dbReference type="GO" id="GO:0005886">
    <property type="term" value="C:plasma membrane"/>
    <property type="evidence" value="ECO:0007669"/>
    <property type="project" value="UniProtKB-SubCell"/>
</dbReference>
<dbReference type="AlphaFoldDB" id="A0AAE0RTS0"/>
<evidence type="ECO:0000256" key="2">
    <source>
        <dbReference type="ARBA" id="ARBA00006434"/>
    </source>
</evidence>
<comment type="caution">
    <text evidence="13">The sequence shown here is derived from an EMBL/GenBank/DDBJ whole genome shotgun (WGS) entry which is preliminary data.</text>
</comment>
<organism evidence="13 14">
    <name type="scientific">Potamilus streckersoni</name>
    <dbReference type="NCBI Taxonomy" id="2493646"/>
    <lineage>
        <taxon>Eukaryota</taxon>
        <taxon>Metazoa</taxon>
        <taxon>Spiralia</taxon>
        <taxon>Lophotrochozoa</taxon>
        <taxon>Mollusca</taxon>
        <taxon>Bivalvia</taxon>
        <taxon>Autobranchia</taxon>
        <taxon>Heteroconchia</taxon>
        <taxon>Palaeoheterodonta</taxon>
        <taxon>Unionida</taxon>
        <taxon>Unionoidea</taxon>
        <taxon>Unionidae</taxon>
        <taxon>Ambleminae</taxon>
        <taxon>Lampsilini</taxon>
        <taxon>Potamilus</taxon>
    </lineage>
</organism>
<comment type="subcellular location">
    <subcellularLocation>
        <location evidence="1">Cell membrane</location>
        <topology evidence="1">Multi-pass membrane protein</topology>
    </subcellularLocation>
</comment>
<evidence type="ECO:0000256" key="9">
    <source>
        <dbReference type="ARBA" id="ARBA00023136"/>
    </source>
</evidence>
<evidence type="ECO:0000256" key="7">
    <source>
        <dbReference type="ARBA" id="ARBA00023053"/>
    </source>
</evidence>
<feature type="transmembrane region" description="Helical" evidence="12">
    <location>
        <begin position="235"/>
        <end position="260"/>
    </location>
</feature>
<protein>
    <submittedName>
        <fullName evidence="13">Uncharacterized protein</fullName>
    </submittedName>
</protein>
<keyword evidence="5 12" id="KW-0812">Transmembrane</keyword>
<keyword evidence="14" id="KW-1185">Reference proteome</keyword>
<dbReference type="PANTHER" id="PTHR42985">
    <property type="entry name" value="SODIUM-COUPLED MONOCARBOXYLATE TRANSPORTER"/>
    <property type="match status" value="1"/>
</dbReference>
<evidence type="ECO:0000256" key="8">
    <source>
        <dbReference type="ARBA" id="ARBA00023065"/>
    </source>
</evidence>
<sequence>MKAVLWADTVQMCFVFAGLICILVQTSLIVGGFDKAWEIASKNNRIVFFEFDTDPRHRHTVWNIIVGIGIHSCSVFGTNQAQIQRVMSVSSLSKAKLAVWLNVLGIAAIITLSVMVGVAMYAFYSTCDPVSFGLVQKNDQVVLLVLQVYHPKALPNFRLGYKSGTHLRMACSDLNTISSGLNAIAAVMLEDYVKPHCCKDMSPRFQTILSKVSVVVIGLVSLAFAFLVSELGTLILQLVTLLFGVLGGPLLGIFTLGMLFPWANKWGGLLGILSSIALDSWIIFGRYVNRVSVTLPSPISTEGCNWNISSSTTPAPPNVTAFAASGSTSVYDKYT</sequence>
<keyword evidence="8" id="KW-0406">Ion transport</keyword>
<name>A0AAE0RTS0_9BIVA</name>
<evidence type="ECO:0000256" key="5">
    <source>
        <dbReference type="ARBA" id="ARBA00022692"/>
    </source>
</evidence>
<dbReference type="PANTHER" id="PTHR42985:SF45">
    <property type="entry name" value="SODIUM_IODIDE COTRANSPORTER-LIKE"/>
    <property type="match status" value="1"/>
</dbReference>
<feature type="transmembrane region" description="Helical" evidence="12">
    <location>
        <begin position="208"/>
        <end position="228"/>
    </location>
</feature>
<evidence type="ECO:0000256" key="12">
    <source>
        <dbReference type="SAM" id="Phobius"/>
    </source>
</evidence>
<evidence type="ECO:0000256" key="1">
    <source>
        <dbReference type="ARBA" id="ARBA00004651"/>
    </source>
</evidence>
<dbReference type="GO" id="GO:0015293">
    <property type="term" value="F:symporter activity"/>
    <property type="evidence" value="ECO:0007669"/>
    <property type="project" value="TreeGrafter"/>
</dbReference>
<keyword evidence="7" id="KW-0915">Sodium</keyword>
<feature type="transmembrane region" description="Helical" evidence="12">
    <location>
        <begin position="266"/>
        <end position="284"/>
    </location>
</feature>
<dbReference type="GO" id="GO:0006814">
    <property type="term" value="P:sodium ion transport"/>
    <property type="evidence" value="ECO:0007669"/>
    <property type="project" value="UniProtKB-KW"/>
</dbReference>
<feature type="transmembrane region" description="Helical" evidence="12">
    <location>
        <begin position="60"/>
        <end position="78"/>
    </location>
</feature>
<dbReference type="EMBL" id="JAEAOA010001694">
    <property type="protein sequence ID" value="KAK3579426.1"/>
    <property type="molecule type" value="Genomic_DNA"/>
</dbReference>
<keyword evidence="3" id="KW-0813">Transport</keyword>
<gene>
    <name evidence="13" type="ORF">CHS0354_028224</name>
</gene>
<evidence type="ECO:0000256" key="4">
    <source>
        <dbReference type="ARBA" id="ARBA00022475"/>
    </source>
</evidence>
<keyword evidence="9 12" id="KW-0472">Membrane</keyword>
<feature type="transmembrane region" description="Helical" evidence="12">
    <location>
        <begin position="12"/>
        <end position="33"/>
    </location>
</feature>
<keyword evidence="6 12" id="KW-1133">Transmembrane helix</keyword>
<evidence type="ECO:0000313" key="14">
    <source>
        <dbReference type="Proteomes" id="UP001195483"/>
    </source>
</evidence>
<accession>A0AAE0RTS0</accession>
<reference evidence="13" key="3">
    <citation type="submission" date="2023-05" db="EMBL/GenBank/DDBJ databases">
        <authorList>
            <person name="Smith C.H."/>
        </authorList>
    </citation>
    <scope>NUCLEOTIDE SEQUENCE</scope>
    <source>
        <strain evidence="13">CHS0354</strain>
        <tissue evidence="13">Mantle</tissue>
    </source>
</reference>
<evidence type="ECO:0000256" key="10">
    <source>
        <dbReference type="ARBA" id="ARBA00023201"/>
    </source>
</evidence>
<comment type="similarity">
    <text evidence="2 11">Belongs to the sodium:solute symporter (SSF) (TC 2.A.21) family.</text>
</comment>
<evidence type="ECO:0000256" key="3">
    <source>
        <dbReference type="ARBA" id="ARBA00022448"/>
    </source>
</evidence>
<reference evidence="13" key="1">
    <citation type="journal article" date="2021" name="Genome Biol. Evol.">
        <title>A High-Quality Reference Genome for a Parasitic Bivalve with Doubly Uniparental Inheritance (Bivalvia: Unionida).</title>
        <authorList>
            <person name="Smith C.H."/>
        </authorList>
    </citation>
    <scope>NUCLEOTIDE SEQUENCE</scope>
    <source>
        <strain evidence="13">CHS0354</strain>
    </source>
</reference>
<reference evidence="13" key="2">
    <citation type="journal article" date="2021" name="Genome Biol. Evol.">
        <title>Developing a high-quality reference genome for a parasitic bivalve with doubly uniparental inheritance (Bivalvia: Unionida).</title>
        <authorList>
            <person name="Smith C.H."/>
        </authorList>
    </citation>
    <scope>NUCLEOTIDE SEQUENCE</scope>
    <source>
        <strain evidence="13">CHS0354</strain>
        <tissue evidence="13">Mantle</tissue>
    </source>
</reference>
<dbReference type="InterPro" id="IPR038377">
    <property type="entry name" value="Na/Glc_symporter_sf"/>
</dbReference>
<evidence type="ECO:0000256" key="11">
    <source>
        <dbReference type="RuleBase" id="RU362091"/>
    </source>
</evidence>
<evidence type="ECO:0000256" key="6">
    <source>
        <dbReference type="ARBA" id="ARBA00022989"/>
    </source>
</evidence>
<dbReference type="InterPro" id="IPR051163">
    <property type="entry name" value="Sodium:Solute_Symporter_SSF"/>
</dbReference>
<proteinExistence type="inferred from homology"/>
<dbReference type="Gene3D" id="1.20.1730.10">
    <property type="entry name" value="Sodium/glucose cotransporter"/>
    <property type="match status" value="1"/>
</dbReference>
<keyword evidence="10" id="KW-0739">Sodium transport</keyword>
<dbReference type="PROSITE" id="PS50283">
    <property type="entry name" value="NA_SOLUT_SYMP_3"/>
    <property type="match status" value="1"/>
</dbReference>
<dbReference type="InterPro" id="IPR001734">
    <property type="entry name" value="Na/solute_symporter"/>
</dbReference>
<evidence type="ECO:0000313" key="13">
    <source>
        <dbReference type="EMBL" id="KAK3579426.1"/>
    </source>
</evidence>
<dbReference type="Pfam" id="PF00474">
    <property type="entry name" value="SSF"/>
    <property type="match status" value="1"/>
</dbReference>
<dbReference type="Proteomes" id="UP001195483">
    <property type="component" value="Unassembled WGS sequence"/>
</dbReference>